<evidence type="ECO:0000256" key="1">
    <source>
        <dbReference type="SAM" id="MobiDB-lite"/>
    </source>
</evidence>
<dbReference type="InterPro" id="IPR023214">
    <property type="entry name" value="HAD_sf"/>
</dbReference>
<dbReference type="EMBL" id="JBJQOH010000008">
    <property type="protein sequence ID" value="KAL3676447.1"/>
    <property type="molecule type" value="Genomic_DNA"/>
</dbReference>
<sequence length="277" mass="30669">MHHPRDPPMPVPVADQGTAVQANASGPPDQAVENVELQPVADIEKPQAEGNIEGEILVPKELDALAQNHKPGDQEAGQQEVVQPIGSGSDDNHVKPDEELRKKFLFVWDQNNALDTKKTWSHSGGPFSLLLKPLKTIWETLSGFNARNTLLVDVNPYRASANPQDTSVFPSPFTGSSTDTYLTSVLLPYLEGVSQAFDVREYVRDHTLQGGLRPLHFRSTSRGLVGLLYSFSSEAVETYVPQLLNKRKKLTDFEIDILKHLPRVAELTNTECVAWAR</sequence>
<comment type="caution">
    <text evidence="3">The sequence shown here is derived from an EMBL/GenBank/DDBJ whole genome shotgun (WGS) entry which is preliminary data.</text>
</comment>
<feature type="region of interest" description="Disordered" evidence="1">
    <location>
        <begin position="1"/>
        <end position="30"/>
    </location>
</feature>
<feature type="domain" description="FCP1 homology" evidence="2">
    <location>
        <begin position="129"/>
        <end position="200"/>
    </location>
</feature>
<feature type="region of interest" description="Disordered" evidence="1">
    <location>
        <begin position="70"/>
        <end position="92"/>
    </location>
</feature>
<proteinExistence type="predicted"/>
<evidence type="ECO:0000313" key="4">
    <source>
        <dbReference type="Proteomes" id="UP001633002"/>
    </source>
</evidence>
<organism evidence="3 4">
    <name type="scientific">Riccia sorocarpa</name>
    <dbReference type="NCBI Taxonomy" id="122646"/>
    <lineage>
        <taxon>Eukaryota</taxon>
        <taxon>Viridiplantae</taxon>
        <taxon>Streptophyta</taxon>
        <taxon>Embryophyta</taxon>
        <taxon>Marchantiophyta</taxon>
        <taxon>Marchantiopsida</taxon>
        <taxon>Marchantiidae</taxon>
        <taxon>Marchantiales</taxon>
        <taxon>Ricciaceae</taxon>
        <taxon>Riccia</taxon>
    </lineage>
</organism>
<keyword evidence="4" id="KW-1185">Reference proteome</keyword>
<reference evidence="3 4" key="1">
    <citation type="submission" date="2024-09" db="EMBL/GenBank/DDBJ databases">
        <title>Chromosome-scale assembly of Riccia sorocarpa.</title>
        <authorList>
            <person name="Paukszto L."/>
        </authorList>
    </citation>
    <scope>NUCLEOTIDE SEQUENCE [LARGE SCALE GENOMIC DNA]</scope>
    <source>
        <strain evidence="3">LP-2024</strain>
        <tissue evidence="3">Aerial parts of the thallus</tissue>
    </source>
</reference>
<accession>A0ABD3GE37</accession>
<dbReference type="Pfam" id="PF03031">
    <property type="entry name" value="NIF"/>
    <property type="match status" value="1"/>
</dbReference>
<dbReference type="Gene3D" id="3.40.50.1000">
    <property type="entry name" value="HAD superfamily/HAD-like"/>
    <property type="match status" value="1"/>
</dbReference>
<name>A0ABD3GE37_9MARC</name>
<protein>
    <recommendedName>
        <fullName evidence="2">FCP1 homology domain-containing protein</fullName>
    </recommendedName>
</protein>
<evidence type="ECO:0000313" key="3">
    <source>
        <dbReference type="EMBL" id="KAL3676447.1"/>
    </source>
</evidence>
<dbReference type="AlphaFoldDB" id="A0ABD3GE37"/>
<dbReference type="InterPro" id="IPR004274">
    <property type="entry name" value="FCP1_dom"/>
</dbReference>
<dbReference type="Proteomes" id="UP001633002">
    <property type="component" value="Unassembled WGS sequence"/>
</dbReference>
<evidence type="ECO:0000259" key="2">
    <source>
        <dbReference type="Pfam" id="PF03031"/>
    </source>
</evidence>
<gene>
    <name evidence="3" type="ORF">R1sor_026395</name>
</gene>